<dbReference type="FunFam" id="2.60.40.10:FF:000054">
    <property type="entry name" value="Contactin 1"/>
    <property type="match status" value="1"/>
</dbReference>
<dbReference type="PANTHER" id="PTHR24099:SF16">
    <property type="entry name" value="E3 UBIQUITIN-PROTEIN LIGASE MIDLINE-1-LIKE ISOFORM X1"/>
    <property type="match status" value="1"/>
</dbReference>
<dbReference type="PROSITE" id="PS50853">
    <property type="entry name" value="FN3"/>
    <property type="match status" value="2"/>
</dbReference>
<dbReference type="SUPFAM" id="SSF49265">
    <property type="entry name" value="Fibronectin type III"/>
    <property type="match status" value="1"/>
</dbReference>
<comment type="caution">
    <text evidence="2">The sequence shown here is derived from an EMBL/GenBank/DDBJ whole genome shotgun (WGS) entry which is preliminary data.</text>
</comment>
<dbReference type="InterPro" id="IPR003961">
    <property type="entry name" value="FN3_dom"/>
</dbReference>
<sequence length="173" mass="18667">MRISGNYTSLNVSGLKGSSQYFLAVSAFNTAGTGPQSVSVNATTKKPPPGQPPLNIEWNLIGSQLTLHWDPVIALETESEVTGYQVSYRRQRHGDMNAITTNKTTAELTLSANDDYLVQVKALSEGGEGVGSEPIHIHKLSMGARGSRAGESVSLCLELLFITVFSSFRFSFI</sequence>
<dbReference type="AlphaFoldDB" id="A0A9Q1D450"/>
<dbReference type="InterPro" id="IPR050617">
    <property type="entry name" value="E3_ligase_FN3/SPRY"/>
</dbReference>
<dbReference type="Gene3D" id="2.60.40.10">
    <property type="entry name" value="Immunoglobulins"/>
    <property type="match status" value="2"/>
</dbReference>
<dbReference type="SMART" id="SM00060">
    <property type="entry name" value="FN3"/>
    <property type="match status" value="1"/>
</dbReference>
<evidence type="ECO:0000313" key="2">
    <source>
        <dbReference type="EMBL" id="KAJ8258540.1"/>
    </source>
</evidence>
<name>A0A9Q1D450_CONCO</name>
<dbReference type="InterPro" id="IPR013783">
    <property type="entry name" value="Ig-like_fold"/>
</dbReference>
<dbReference type="InterPro" id="IPR036116">
    <property type="entry name" value="FN3_sf"/>
</dbReference>
<evidence type="ECO:0000313" key="3">
    <source>
        <dbReference type="Proteomes" id="UP001152803"/>
    </source>
</evidence>
<evidence type="ECO:0000259" key="1">
    <source>
        <dbReference type="PROSITE" id="PS50853"/>
    </source>
</evidence>
<organism evidence="2 3">
    <name type="scientific">Conger conger</name>
    <name type="common">Conger eel</name>
    <name type="synonym">Muraena conger</name>
    <dbReference type="NCBI Taxonomy" id="82655"/>
    <lineage>
        <taxon>Eukaryota</taxon>
        <taxon>Metazoa</taxon>
        <taxon>Chordata</taxon>
        <taxon>Craniata</taxon>
        <taxon>Vertebrata</taxon>
        <taxon>Euteleostomi</taxon>
        <taxon>Actinopterygii</taxon>
        <taxon>Neopterygii</taxon>
        <taxon>Teleostei</taxon>
        <taxon>Anguilliformes</taxon>
        <taxon>Congridae</taxon>
        <taxon>Conger</taxon>
    </lineage>
</organism>
<reference evidence="2" key="1">
    <citation type="journal article" date="2023" name="Science">
        <title>Genome structures resolve the early diversification of teleost fishes.</title>
        <authorList>
            <person name="Parey E."/>
            <person name="Louis A."/>
            <person name="Montfort J."/>
            <person name="Bouchez O."/>
            <person name="Roques C."/>
            <person name="Iampietro C."/>
            <person name="Lluch J."/>
            <person name="Castinel A."/>
            <person name="Donnadieu C."/>
            <person name="Desvignes T."/>
            <person name="Floi Bucao C."/>
            <person name="Jouanno E."/>
            <person name="Wen M."/>
            <person name="Mejri S."/>
            <person name="Dirks R."/>
            <person name="Jansen H."/>
            <person name="Henkel C."/>
            <person name="Chen W.J."/>
            <person name="Zahm M."/>
            <person name="Cabau C."/>
            <person name="Klopp C."/>
            <person name="Thompson A.W."/>
            <person name="Robinson-Rechavi M."/>
            <person name="Braasch I."/>
            <person name="Lecointre G."/>
            <person name="Bobe J."/>
            <person name="Postlethwait J.H."/>
            <person name="Berthelot C."/>
            <person name="Roest Crollius H."/>
            <person name="Guiguen Y."/>
        </authorList>
    </citation>
    <scope>NUCLEOTIDE SEQUENCE</scope>
    <source>
        <strain evidence="2">Concon-B</strain>
    </source>
</reference>
<dbReference type="Pfam" id="PF00041">
    <property type="entry name" value="fn3"/>
    <property type="match status" value="1"/>
</dbReference>
<feature type="domain" description="Fibronectin type-III" evidence="1">
    <location>
        <begin position="52"/>
        <end position="143"/>
    </location>
</feature>
<dbReference type="CDD" id="cd00063">
    <property type="entry name" value="FN3"/>
    <property type="match status" value="2"/>
</dbReference>
<proteinExistence type="predicted"/>
<protein>
    <recommendedName>
        <fullName evidence="1">Fibronectin type-III domain-containing protein</fullName>
    </recommendedName>
</protein>
<dbReference type="EMBL" id="JAFJMO010000013">
    <property type="protein sequence ID" value="KAJ8258540.1"/>
    <property type="molecule type" value="Genomic_DNA"/>
</dbReference>
<feature type="domain" description="Fibronectin type-III" evidence="1">
    <location>
        <begin position="1"/>
        <end position="47"/>
    </location>
</feature>
<dbReference type="PANTHER" id="PTHR24099">
    <property type="entry name" value="E3 UBIQUITIN-PROTEIN LIGASE TRIM36-RELATED"/>
    <property type="match status" value="1"/>
</dbReference>
<keyword evidence="3" id="KW-1185">Reference proteome</keyword>
<accession>A0A9Q1D450</accession>
<gene>
    <name evidence="2" type="ORF">COCON_G00175520</name>
</gene>
<dbReference type="OrthoDB" id="5982258at2759"/>
<dbReference type="Proteomes" id="UP001152803">
    <property type="component" value="Unassembled WGS sequence"/>
</dbReference>